<dbReference type="GO" id="GO:0008881">
    <property type="term" value="F:glutamate racemase activity"/>
    <property type="evidence" value="ECO:0007669"/>
    <property type="project" value="UniProtKB-UniRule"/>
</dbReference>
<proteinExistence type="inferred from homology"/>
<evidence type="ECO:0000256" key="1">
    <source>
        <dbReference type="ARBA" id="ARBA00001602"/>
    </source>
</evidence>
<dbReference type="Proteomes" id="UP000250583">
    <property type="component" value="Unassembled WGS sequence"/>
</dbReference>
<dbReference type="GO" id="GO:0071555">
    <property type="term" value="P:cell wall organization"/>
    <property type="evidence" value="ECO:0007669"/>
    <property type="project" value="UniProtKB-KW"/>
</dbReference>
<evidence type="ECO:0000313" key="10">
    <source>
        <dbReference type="Proteomes" id="UP000250583"/>
    </source>
</evidence>
<dbReference type="InterPro" id="IPR001920">
    <property type="entry name" value="Asp/Glu_race"/>
</dbReference>
<dbReference type="GO" id="GO:0008360">
    <property type="term" value="P:regulation of cell shape"/>
    <property type="evidence" value="ECO:0007669"/>
    <property type="project" value="UniProtKB-KW"/>
</dbReference>
<evidence type="ECO:0000256" key="6">
    <source>
        <dbReference type="ARBA" id="ARBA00023316"/>
    </source>
</evidence>
<keyword evidence="6 7" id="KW-0961">Cell wall biogenesis/degradation</keyword>
<evidence type="ECO:0000313" key="11">
    <source>
        <dbReference type="Proteomes" id="UP000251634"/>
    </source>
</evidence>
<dbReference type="EMBL" id="PRLE01000002">
    <property type="protein sequence ID" value="RAW60084.1"/>
    <property type="molecule type" value="Genomic_DNA"/>
</dbReference>
<accession>A0A329TRK7</accession>
<dbReference type="Gene3D" id="3.40.50.1860">
    <property type="match status" value="2"/>
</dbReference>
<name>A0A329TRK7_9FIRM</name>
<comment type="caution">
    <text evidence="7">Lacks conserved residue(s) required for the propagation of feature annotation.</text>
</comment>
<comment type="catalytic activity">
    <reaction evidence="1 7">
        <text>L-glutamate = D-glutamate</text>
        <dbReference type="Rhea" id="RHEA:12813"/>
        <dbReference type="ChEBI" id="CHEBI:29985"/>
        <dbReference type="ChEBI" id="CHEBI:29986"/>
        <dbReference type="EC" id="5.1.1.3"/>
    </reaction>
</comment>
<dbReference type="PROSITE" id="PS00924">
    <property type="entry name" value="ASP_GLU_RACEMASE_2"/>
    <property type="match status" value="1"/>
</dbReference>
<dbReference type="PANTHER" id="PTHR21198:SF2">
    <property type="entry name" value="GLUTAMATE RACEMASE"/>
    <property type="match status" value="1"/>
</dbReference>
<feature type="active site" description="Proton donor/acceptor" evidence="7">
    <location>
        <position position="190"/>
    </location>
</feature>
<dbReference type="FunFam" id="3.40.50.1860:FF:000001">
    <property type="entry name" value="Glutamate racemase"/>
    <property type="match status" value="1"/>
</dbReference>
<evidence type="ECO:0000256" key="5">
    <source>
        <dbReference type="ARBA" id="ARBA00023235"/>
    </source>
</evidence>
<dbReference type="PANTHER" id="PTHR21198">
    <property type="entry name" value="GLUTAMATE RACEMASE"/>
    <property type="match status" value="1"/>
</dbReference>
<dbReference type="Proteomes" id="UP000251634">
    <property type="component" value="Unassembled WGS sequence"/>
</dbReference>
<dbReference type="GO" id="GO:0009252">
    <property type="term" value="P:peptidoglycan biosynthetic process"/>
    <property type="evidence" value="ECO:0007669"/>
    <property type="project" value="UniProtKB-UniRule"/>
</dbReference>
<evidence type="ECO:0000256" key="7">
    <source>
        <dbReference type="HAMAP-Rule" id="MF_00258"/>
    </source>
</evidence>
<comment type="pathway">
    <text evidence="7">Cell wall biogenesis; peptidoglycan biosynthesis.</text>
</comment>
<dbReference type="RefSeq" id="WP_022257700.1">
    <property type="nucleotide sequence ID" value="NZ_DAWEON010000010.1"/>
</dbReference>
<sequence length="274" mass="29926">MDNRPIGVFDSGLGGLTGVRELRKHLPHEDIIYFGDTGRVPYGSRSPEIILQYTRQDIAFLLSKDVKCIMAACGTVSSTYPAAEAAQLPVPYLGVVDAAAREAAFATRNRRIGIIGTAATIRSRSYEKLLRQLVPGAEITARPCPLFVPLVEAGYVDHSAPDKQQITKLVIAQYLTEIRDAGVDTLILGCTHYPLLKTMIGEFMGRDVVLIDPAKTAAHRLEQMLAERGLRGDHPTGQAHFFVSDVPDSFAQTADLFLGEYKGGPIDQIAIDKY</sequence>
<dbReference type="SUPFAM" id="SSF53681">
    <property type="entry name" value="Aspartate/glutamate racemase"/>
    <property type="match status" value="2"/>
</dbReference>
<feature type="binding site" evidence="7">
    <location>
        <begin position="191"/>
        <end position="192"/>
    </location>
    <ligand>
        <name>substrate</name>
    </ligand>
</feature>
<dbReference type="OrthoDB" id="9801055at2"/>
<keyword evidence="5 7" id="KW-0413">Isomerase</keyword>
<dbReference type="HAMAP" id="MF_00258">
    <property type="entry name" value="Glu_racemase"/>
    <property type="match status" value="1"/>
</dbReference>
<comment type="function">
    <text evidence="7">Provides the (R)-glutamate required for cell wall biosynthesis.</text>
</comment>
<dbReference type="AlphaFoldDB" id="A0A329TRK7"/>
<evidence type="ECO:0000313" key="9">
    <source>
        <dbReference type="EMBL" id="RAW60084.1"/>
    </source>
</evidence>
<dbReference type="InterPro" id="IPR004391">
    <property type="entry name" value="Glu_race"/>
</dbReference>
<keyword evidence="4 7" id="KW-0573">Peptidoglycan synthesis</keyword>
<reference evidence="10 11" key="1">
    <citation type="submission" date="2018-02" db="EMBL/GenBank/DDBJ databases">
        <title>Complete genome sequencing of Faecalibacterium prausnitzii strains isolated from the human gut.</title>
        <authorList>
            <person name="Fitzgerald B.C."/>
            <person name="Shkoporov A.N."/>
            <person name="Ross P.R."/>
            <person name="Hill C."/>
        </authorList>
    </citation>
    <scope>NUCLEOTIDE SEQUENCE [LARGE SCALE GENOMIC DNA]</scope>
    <source>
        <strain evidence="9 10">APC923/61-1</strain>
        <strain evidence="8 11">APC942/8-14-2</strain>
    </source>
</reference>
<evidence type="ECO:0000256" key="4">
    <source>
        <dbReference type="ARBA" id="ARBA00022984"/>
    </source>
</evidence>
<gene>
    <name evidence="7" type="primary">murI</name>
    <name evidence="9" type="ORF">C4N22_04025</name>
    <name evidence="8" type="ORF">C4N25_04375</name>
</gene>
<protein>
    <recommendedName>
        <fullName evidence="2 7">Glutamate racemase</fullName>
        <ecNumber evidence="2 7">5.1.1.3</ecNumber>
    </recommendedName>
</protein>
<dbReference type="UniPathway" id="UPA00219"/>
<feature type="binding site" evidence="7">
    <location>
        <begin position="10"/>
        <end position="11"/>
    </location>
    <ligand>
        <name>substrate</name>
    </ligand>
</feature>
<evidence type="ECO:0000313" key="8">
    <source>
        <dbReference type="EMBL" id="RAW51236.1"/>
    </source>
</evidence>
<feature type="active site" description="Proton donor/acceptor" evidence="7">
    <location>
        <position position="73"/>
    </location>
</feature>
<keyword evidence="3 7" id="KW-0133">Cell shape</keyword>
<dbReference type="InterPro" id="IPR015942">
    <property type="entry name" value="Asp/Glu/hydantoin_racemase"/>
</dbReference>
<evidence type="ECO:0000256" key="2">
    <source>
        <dbReference type="ARBA" id="ARBA00013090"/>
    </source>
</evidence>
<dbReference type="InterPro" id="IPR033134">
    <property type="entry name" value="Asp/Glu_racemase_AS_2"/>
</dbReference>
<evidence type="ECO:0000256" key="3">
    <source>
        <dbReference type="ARBA" id="ARBA00022960"/>
    </source>
</evidence>
<dbReference type="Pfam" id="PF01177">
    <property type="entry name" value="Asp_Glu_race"/>
    <property type="match status" value="1"/>
</dbReference>
<dbReference type="NCBIfam" id="TIGR00067">
    <property type="entry name" value="glut_race"/>
    <property type="match status" value="1"/>
</dbReference>
<dbReference type="EC" id="5.1.1.3" evidence="2 7"/>
<dbReference type="EMBL" id="PRKZ01000002">
    <property type="protein sequence ID" value="RAW51236.1"/>
    <property type="molecule type" value="Genomic_DNA"/>
</dbReference>
<comment type="caution">
    <text evidence="8">The sequence shown here is derived from an EMBL/GenBank/DDBJ whole genome shotgun (WGS) entry which is preliminary data.</text>
</comment>
<organism evidence="8 11">
    <name type="scientific">Faecalibacterium prausnitzii</name>
    <dbReference type="NCBI Taxonomy" id="853"/>
    <lineage>
        <taxon>Bacteria</taxon>
        <taxon>Bacillati</taxon>
        <taxon>Bacillota</taxon>
        <taxon>Clostridia</taxon>
        <taxon>Eubacteriales</taxon>
        <taxon>Oscillospiraceae</taxon>
        <taxon>Faecalibacterium</taxon>
    </lineage>
</organism>
<feature type="binding site" evidence="7">
    <location>
        <begin position="42"/>
        <end position="43"/>
    </location>
    <ligand>
        <name>substrate</name>
    </ligand>
</feature>
<comment type="similarity">
    <text evidence="7">Belongs to the aspartate/glutamate racemases family.</text>
</comment>